<evidence type="ECO:0000313" key="1">
    <source>
        <dbReference type="EMBL" id="OLR20732.1"/>
    </source>
</evidence>
<comment type="caution">
    <text evidence="1">The sequence shown here is derived from an EMBL/GenBank/DDBJ whole genome shotgun (WGS) entry which is preliminary data.</text>
</comment>
<sequence length="59" mass="7064">MPFFTFINRVFNFLALKKGLKVISLKVRNMNRDIFTSIKKRDETKPLLFFKLFYQASDS</sequence>
<gene>
    <name evidence="1" type="ORF">BH713_08790</name>
</gene>
<protein>
    <submittedName>
        <fullName evidence="1">Uncharacterized protein</fullName>
    </submittedName>
</protein>
<dbReference type="Proteomes" id="UP000187000">
    <property type="component" value="Unassembled WGS sequence"/>
</dbReference>
<accession>A0ACC8SB29</accession>
<name>A0ACC8SB29_9ENTR</name>
<dbReference type="EMBL" id="MKXD01000002">
    <property type="protein sequence ID" value="OLR20732.1"/>
    <property type="molecule type" value="Genomic_DNA"/>
</dbReference>
<reference evidence="1" key="1">
    <citation type="submission" date="2016-10" db="EMBL/GenBank/DDBJ databases">
        <authorList>
            <person name="Wang S."/>
            <person name="Zhu B."/>
        </authorList>
    </citation>
    <scope>NUCLEOTIDE SEQUENCE</scope>
    <source>
        <strain evidence="1">JCM 8580</strain>
    </source>
</reference>
<evidence type="ECO:0000313" key="2">
    <source>
        <dbReference type="Proteomes" id="UP000187000"/>
    </source>
</evidence>
<keyword evidence="2" id="KW-1185">Reference proteome</keyword>
<proteinExistence type="predicted"/>
<organism evidence="1 2">
    <name type="scientific">Enterobacter kobei</name>
    <dbReference type="NCBI Taxonomy" id="208224"/>
    <lineage>
        <taxon>Bacteria</taxon>
        <taxon>Pseudomonadati</taxon>
        <taxon>Pseudomonadota</taxon>
        <taxon>Gammaproteobacteria</taxon>
        <taxon>Enterobacterales</taxon>
        <taxon>Enterobacteriaceae</taxon>
        <taxon>Enterobacter</taxon>
        <taxon>Enterobacter cloacae complex</taxon>
    </lineage>
</organism>